<dbReference type="EMBL" id="CM010716">
    <property type="protein sequence ID" value="RZC49908.1"/>
    <property type="molecule type" value="Genomic_DNA"/>
</dbReference>
<name>A0A4Y7IR09_PAPSO</name>
<feature type="compositionally biased region" description="Acidic residues" evidence="1">
    <location>
        <begin position="1"/>
        <end position="22"/>
    </location>
</feature>
<evidence type="ECO:0000313" key="3">
    <source>
        <dbReference type="Proteomes" id="UP000316621"/>
    </source>
</evidence>
<evidence type="ECO:0000256" key="1">
    <source>
        <dbReference type="SAM" id="MobiDB-lite"/>
    </source>
</evidence>
<protein>
    <submittedName>
        <fullName evidence="2">Uncharacterized protein</fullName>
    </submittedName>
</protein>
<feature type="region of interest" description="Disordered" evidence="1">
    <location>
        <begin position="1"/>
        <end position="29"/>
    </location>
</feature>
<keyword evidence="3" id="KW-1185">Reference proteome</keyword>
<dbReference type="Gramene" id="RZC49908">
    <property type="protein sequence ID" value="RZC49908"/>
    <property type="gene ID" value="C5167_018321"/>
</dbReference>
<reference evidence="2 3" key="1">
    <citation type="journal article" date="2018" name="Science">
        <title>The opium poppy genome and morphinan production.</title>
        <authorList>
            <person name="Guo L."/>
            <person name="Winzer T."/>
            <person name="Yang X."/>
            <person name="Li Y."/>
            <person name="Ning Z."/>
            <person name="He Z."/>
            <person name="Teodor R."/>
            <person name="Lu Y."/>
            <person name="Bowser T.A."/>
            <person name="Graham I.A."/>
            <person name="Ye K."/>
        </authorList>
    </citation>
    <scope>NUCLEOTIDE SEQUENCE [LARGE SCALE GENOMIC DNA]</scope>
    <source>
        <strain evidence="3">cv. HN1</strain>
        <tissue evidence="2">Leaves</tissue>
    </source>
</reference>
<gene>
    <name evidence="2" type="ORF">C5167_018321</name>
</gene>
<accession>A0A4Y7IR09</accession>
<dbReference type="AlphaFoldDB" id="A0A4Y7IR09"/>
<proteinExistence type="predicted"/>
<organism evidence="2 3">
    <name type="scientific">Papaver somniferum</name>
    <name type="common">Opium poppy</name>
    <dbReference type="NCBI Taxonomy" id="3469"/>
    <lineage>
        <taxon>Eukaryota</taxon>
        <taxon>Viridiplantae</taxon>
        <taxon>Streptophyta</taxon>
        <taxon>Embryophyta</taxon>
        <taxon>Tracheophyta</taxon>
        <taxon>Spermatophyta</taxon>
        <taxon>Magnoliopsida</taxon>
        <taxon>Ranunculales</taxon>
        <taxon>Papaveraceae</taxon>
        <taxon>Papaveroideae</taxon>
        <taxon>Papaver</taxon>
    </lineage>
</organism>
<dbReference type="Proteomes" id="UP000316621">
    <property type="component" value="Chromosome 2"/>
</dbReference>
<evidence type="ECO:0000313" key="2">
    <source>
        <dbReference type="EMBL" id="RZC49908.1"/>
    </source>
</evidence>
<sequence>MSDISDSEGEYEEYEEEETGDIDAERENE</sequence>